<evidence type="ECO:0000256" key="4">
    <source>
        <dbReference type="ARBA" id="ARBA00022475"/>
    </source>
</evidence>
<dbReference type="InterPro" id="IPR036097">
    <property type="entry name" value="HisK_dim/P_sf"/>
</dbReference>
<evidence type="ECO:0000259" key="11">
    <source>
        <dbReference type="PROSITE" id="PS50109"/>
    </source>
</evidence>
<dbReference type="CDD" id="cd00082">
    <property type="entry name" value="HisKA"/>
    <property type="match status" value="1"/>
</dbReference>
<keyword evidence="10" id="KW-0812">Transmembrane</keyword>
<proteinExistence type="predicted"/>
<keyword evidence="9" id="KW-0067">ATP-binding</keyword>
<dbReference type="Gene3D" id="1.10.287.130">
    <property type="match status" value="1"/>
</dbReference>
<dbReference type="GO" id="GO:0005886">
    <property type="term" value="C:plasma membrane"/>
    <property type="evidence" value="ECO:0007669"/>
    <property type="project" value="UniProtKB-SubCell"/>
</dbReference>
<dbReference type="SMART" id="SM00387">
    <property type="entry name" value="HATPase_c"/>
    <property type="match status" value="1"/>
</dbReference>
<keyword evidence="4" id="KW-1003">Cell membrane</keyword>
<gene>
    <name evidence="12" type="ORF">Metal_2844</name>
</gene>
<feature type="transmembrane region" description="Helical" evidence="10">
    <location>
        <begin position="21"/>
        <end position="43"/>
    </location>
</feature>
<dbReference type="PRINTS" id="PR00344">
    <property type="entry name" value="BCTRLSENSOR"/>
</dbReference>
<organism evidence="12 13">
    <name type="scientific">Methylomicrobium album BG8</name>
    <dbReference type="NCBI Taxonomy" id="686340"/>
    <lineage>
        <taxon>Bacteria</taxon>
        <taxon>Pseudomonadati</taxon>
        <taxon>Pseudomonadota</taxon>
        <taxon>Gammaproteobacteria</taxon>
        <taxon>Methylococcales</taxon>
        <taxon>Methylococcaceae</taxon>
        <taxon>Methylomicrobium</taxon>
    </lineage>
</organism>
<dbReference type="InterPro" id="IPR036890">
    <property type="entry name" value="HATPase_C_sf"/>
</dbReference>
<evidence type="ECO:0000313" key="12">
    <source>
        <dbReference type="EMBL" id="EIC30533.1"/>
    </source>
</evidence>
<dbReference type="HOGENOM" id="CLU_046130_1_1_6"/>
<dbReference type="EC" id="2.7.13.3" evidence="3"/>
<evidence type="ECO:0000256" key="1">
    <source>
        <dbReference type="ARBA" id="ARBA00000085"/>
    </source>
</evidence>
<evidence type="ECO:0000256" key="3">
    <source>
        <dbReference type="ARBA" id="ARBA00012438"/>
    </source>
</evidence>
<dbReference type="InterPro" id="IPR050980">
    <property type="entry name" value="2C_sensor_his_kinase"/>
</dbReference>
<keyword evidence="13" id="KW-1185">Reference proteome</keyword>
<dbReference type="GO" id="GO:0000155">
    <property type="term" value="F:phosphorelay sensor kinase activity"/>
    <property type="evidence" value="ECO:0007669"/>
    <property type="project" value="InterPro"/>
</dbReference>
<evidence type="ECO:0000256" key="2">
    <source>
        <dbReference type="ARBA" id="ARBA00004651"/>
    </source>
</evidence>
<dbReference type="PROSITE" id="PS50109">
    <property type="entry name" value="HIS_KIN"/>
    <property type="match status" value="1"/>
</dbReference>
<keyword evidence="7" id="KW-0547">Nucleotide-binding</keyword>
<dbReference type="InterPro" id="IPR004358">
    <property type="entry name" value="Sig_transdc_His_kin-like_C"/>
</dbReference>
<dbReference type="InterPro" id="IPR005467">
    <property type="entry name" value="His_kinase_dom"/>
</dbReference>
<evidence type="ECO:0000256" key="6">
    <source>
        <dbReference type="ARBA" id="ARBA00022679"/>
    </source>
</evidence>
<evidence type="ECO:0000313" key="13">
    <source>
        <dbReference type="Proteomes" id="UP000005090"/>
    </source>
</evidence>
<keyword evidence="10" id="KW-1133">Transmembrane helix</keyword>
<reference evidence="12 13" key="1">
    <citation type="journal article" date="2013" name="Genome Announc.">
        <title>Genome Sequence of the Obligate Gammaproteobacterial Methanotroph Methylomicrobium album Strain BG8.</title>
        <authorList>
            <person name="Kits K.D."/>
            <person name="Kalyuzhnaya M.G."/>
            <person name="Klotz M.G."/>
            <person name="Jetten M.S."/>
            <person name="Op den Camp H.J."/>
            <person name="Vuilleumier S."/>
            <person name="Bringel F."/>
            <person name="Dispirito A.A."/>
            <person name="Murrell J.C."/>
            <person name="Bruce D."/>
            <person name="Cheng J.F."/>
            <person name="Copeland A."/>
            <person name="Goodwin L."/>
            <person name="Hauser L."/>
            <person name="Lajus A."/>
            <person name="Land M.L."/>
            <person name="Lapidus A."/>
            <person name="Lucas S."/>
            <person name="Medigue C."/>
            <person name="Pitluck S."/>
            <person name="Woyke T."/>
            <person name="Zeytun A."/>
            <person name="Stein L.Y."/>
        </authorList>
    </citation>
    <scope>NUCLEOTIDE SEQUENCE [LARGE SCALE GENOMIC DNA]</scope>
    <source>
        <strain evidence="12 13">BG8</strain>
    </source>
</reference>
<keyword evidence="10" id="KW-0472">Membrane</keyword>
<evidence type="ECO:0000256" key="8">
    <source>
        <dbReference type="ARBA" id="ARBA00022777"/>
    </source>
</evidence>
<dbReference type="Proteomes" id="UP000005090">
    <property type="component" value="Chromosome"/>
</dbReference>
<dbReference type="AlphaFoldDB" id="H8GL52"/>
<dbReference type="InterPro" id="IPR003661">
    <property type="entry name" value="HisK_dim/P_dom"/>
</dbReference>
<sequence>MLTHVTPKSEFNARQNLKWLFILRNMLIVAASLLLIISVYGLNIKLPEGQLWMVIVSIISVNVYTSMRLQTDDPVSELEIFSQLAIDVLAIAAFMYLTGGASNPIIWVFLLPLIVTAIMLPQSYAWYMVALTTTMYTILIAHNIPLPSIEPHMPDPARLQPDDMAHYSMLLNAYAASDRYYYDLHMFGMWFGFVFSAGLVAFFVVELAKTLKTQERSLAIARENALRDERVIALGTLAASAAHDMGTPLGTIAIVAHELRQEYPLHRFPDLHEKIDIVQQQVDRCKKALSVMSASAGEIRAESGSVMRVTAYLDSVINLWRTQKSTAKLNLFIDPDNVDEAEIIAERTLTHALINILNNAAEASGDNRKGIEFHAAWDLGLMHIKIRDYGPGFPPEMVGTAGRQPLISKKHGLGVGLFLTYSAIHRLGGTIHLYNTQPHGACVDIALPLLHAEPNEEKATDNG</sequence>
<dbReference type="RefSeq" id="WP_005373186.1">
    <property type="nucleotide sequence ID" value="NZ_CM001475.1"/>
</dbReference>
<keyword evidence="8 12" id="KW-0418">Kinase</keyword>
<dbReference type="PANTHER" id="PTHR44936:SF10">
    <property type="entry name" value="SENSOR PROTEIN RSTB"/>
    <property type="match status" value="1"/>
</dbReference>
<keyword evidence="6" id="KW-0808">Transferase</keyword>
<accession>H8GL52</accession>
<dbReference type="STRING" id="686340.Metal_2844"/>
<dbReference type="eggNOG" id="COG4191">
    <property type="taxonomic scope" value="Bacteria"/>
</dbReference>
<evidence type="ECO:0000256" key="9">
    <source>
        <dbReference type="ARBA" id="ARBA00022840"/>
    </source>
</evidence>
<name>H8GL52_METAL</name>
<dbReference type="SUPFAM" id="SSF47384">
    <property type="entry name" value="Homodimeric domain of signal transducing histidine kinase"/>
    <property type="match status" value="1"/>
</dbReference>
<protein>
    <recommendedName>
        <fullName evidence="3">histidine kinase</fullName>
        <ecNumber evidence="3">2.7.13.3</ecNumber>
    </recommendedName>
</protein>
<dbReference type="PANTHER" id="PTHR44936">
    <property type="entry name" value="SENSOR PROTEIN CREC"/>
    <property type="match status" value="1"/>
</dbReference>
<dbReference type="SUPFAM" id="SSF55874">
    <property type="entry name" value="ATPase domain of HSP90 chaperone/DNA topoisomerase II/histidine kinase"/>
    <property type="match status" value="1"/>
</dbReference>
<dbReference type="EMBL" id="CM001475">
    <property type="protein sequence ID" value="EIC30533.1"/>
    <property type="molecule type" value="Genomic_DNA"/>
</dbReference>
<evidence type="ECO:0000256" key="10">
    <source>
        <dbReference type="SAM" id="Phobius"/>
    </source>
</evidence>
<comment type="subcellular location">
    <subcellularLocation>
        <location evidence="2">Cell membrane</location>
        <topology evidence="2">Multi-pass membrane protein</topology>
    </subcellularLocation>
</comment>
<feature type="transmembrane region" description="Helical" evidence="10">
    <location>
        <begin position="125"/>
        <end position="144"/>
    </location>
</feature>
<comment type="catalytic activity">
    <reaction evidence="1">
        <text>ATP + protein L-histidine = ADP + protein N-phospho-L-histidine.</text>
        <dbReference type="EC" id="2.7.13.3"/>
    </reaction>
</comment>
<dbReference type="Gene3D" id="3.30.565.10">
    <property type="entry name" value="Histidine kinase-like ATPase, C-terminal domain"/>
    <property type="match status" value="1"/>
</dbReference>
<dbReference type="Pfam" id="PF02518">
    <property type="entry name" value="HATPase_c"/>
    <property type="match status" value="1"/>
</dbReference>
<feature type="transmembrane region" description="Helical" evidence="10">
    <location>
        <begin position="187"/>
        <end position="208"/>
    </location>
</feature>
<feature type="domain" description="Histidine kinase" evidence="11">
    <location>
        <begin position="240"/>
        <end position="451"/>
    </location>
</feature>
<evidence type="ECO:0000256" key="5">
    <source>
        <dbReference type="ARBA" id="ARBA00022553"/>
    </source>
</evidence>
<dbReference type="InterPro" id="IPR003594">
    <property type="entry name" value="HATPase_dom"/>
</dbReference>
<keyword evidence="5" id="KW-0597">Phosphoprotein</keyword>
<dbReference type="GO" id="GO:0005524">
    <property type="term" value="F:ATP binding"/>
    <property type="evidence" value="ECO:0007669"/>
    <property type="project" value="UniProtKB-KW"/>
</dbReference>
<evidence type="ECO:0000256" key="7">
    <source>
        <dbReference type="ARBA" id="ARBA00022741"/>
    </source>
</evidence>